<evidence type="ECO:0000313" key="2">
    <source>
        <dbReference type="Proteomes" id="UP001328107"/>
    </source>
</evidence>
<evidence type="ECO:0000313" key="1">
    <source>
        <dbReference type="EMBL" id="GMR31659.1"/>
    </source>
</evidence>
<feature type="non-terminal residue" evidence="1">
    <location>
        <position position="1"/>
    </location>
</feature>
<dbReference type="Proteomes" id="UP001328107">
    <property type="component" value="Unassembled WGS sequence"/>
</dbReference>
<dbReference type="AlphaFoldDB" id="A0AAN4Z1P6"/>
<gene>
    <name evidence="1" type="ORF">PMAYCL1PPCAC_01854</name>
</gene>
<feature type="non-terminal residue" evidence="1">
    <location>
        <position position="106"/>
    </location>
</feature>
<proteinExistence type="predicted"/>
<reference evidence="2" key="1">
    <citation type="submission" date="2022-10" db="EMBL/GenBank/DDBJ databases">
        <title>Genome assembly of Pristionchus species.</title>
        <authorList>
            <person name="Yoshida K."/>
            <person name="Sommer R.J."/>
        </authorList>
    </citation>
    <scope>NUCLEOTIDE SEQUENCE [LARGE SCALE GENOMIC DNA]</scope>
    <source>
        <strain evidence="2">RS5460</strain>
    </source>
</reference>
<organism evidence="1 2">
    <name type="scientific">Pristionchus mayeri</name>
    <dbReference type="NCBI Taxonomy" id="1317129"/>
    <lineage>
        <taxon>Eukaryota</taxon>
        <taxon>Metazoa</taxon>
        <taxon>Ecdysozoa</taxon>
        <taxon>Nematoda</taxon>
        <taxon>Chromadorea</taxon>
        <taxon>Rhabditida</taxon>
        <taxon>Rhabditina</taxon>
        <taxon>Diplogasteromorpha</taxon>
        <taxon>Diplogasteroidea</taxon>
        <taxon>Neodiplogasteridae</taxon>
        <taxon>Pristionchus</taxon>
    </lineage>
</organism>
<protein>
    <submittedName>
        <fullName evidence="1">Uncharacterized protein</fullName>
    </submittedName>
</protein>
<keyword evidence="2" id="KW-1185">Reference proteome</keyword>
<comment type="caution">
    <text evidence="1">The sequence shown here is derived from an EMBL/GenBank/DDBJ whole genome shotgun (WGS) entry which is preliminary data.</text>
</comment>
<name>A0AAN4Z1P6_9BILA</name>
<accession>A0AAN4Z1P6</accession>
<sequence length="106" mass="11970">LVQAIEMWAISEEPNKRHTALIIATGVPTGFPVPSSIFDLVDQFIQDCKSPDRSIAENGMLTILPLMEYVFRKIDFAREELKEKIVQLIPPLLPELVKVADHKITT</sequence>
<dbReference type="EMBL" id="BTRK01000001">
    <property type="protein sequence ID" value="GMR31659.1"/>
    <property type="molecule type" value="Genomic_DNA"/>
</dbReference>